<proteinExistence type="inferred from homology"/>
<keyword evidence="12 16" id="KW-0472">Membrane</keyword>
<evidence type="ECO:0000256" key="16">
    <source>
        <dbReference type="SAM" id="Phobius"/>
    </source>
</evidence>
<evidence type="ECO:0000256" key="11">
    <source>
        <dbReference type="ARBA" id="ARBA00022989"/>
    </source>
</evidence>
<dbReference type="SMART" id="SM00184">
    <property type="entry name" value="RING"/>
    <property type="match status" value="1"/>
</dbReference>
<dbReference type="GO" id="GO:0016020">
    <property type="term" value="C:membrane"/>
    <property type="evidence" value="ECO:0007669"/>
    <property type="project" value="UniProtKB-SubCell"/>
</dbReference>
<dbReference type="PANTHER" id="PTHR46913:SF1">
    <property type="entry name" value="RING-H2 FINGER PROTEIN ATL16"/>
    <property type="match status" value="1"/>
</dbReference>
<dbReference type="EMBL" id="JACBKZ010000005">
    <property type="protein sequence ID" value="KAF5950929.1"/>
    <property type="molecule type" value="Genomic_DNA"/>
</dbReference>
<evidence type="ECO:0000256" key="7">
    <source>
        <dbReference type="ARBA" id="ARBA00022723"/>
    </source>
</evidence>
<feature type="compositionally biased region" description="Polar residues" evidence="15">
    <location>
        <begin position="273"/>
        <end position="282"/>
    </location>
</feature>
<evidence type="ECO:0000259" key="17">
    <source>
        <dbReference type="PROSITE" id="PS50089"/>
    </source>
</evidence>
<dbReference type="Pfam" id="PF13639">
    <property type="entry name" value="zf-RING_2"/>
    <property type="match status" value="1"/>
</dbReference>
<comment type="caution">
    <text evidence="18">The sequence shown here is derived from an EMBL/GenBank/DDBJ whole genome shotgun (WGS) entry which is preliminary data.</text>
</comment>
<keyword evidence="6 16" id="KW-0812">Transmembrane</keyword>
<evidence type="ECO:0000256" key="5">
    <source>
        <dbReference type="ARBA" id="ARBA00022679"/>
    </source>
</evidence>
<dbReference type="GO" id="GO:0061630">
    <property type="term" value="F:ubiquitin protein ligase activity"/>
    <property type="evidence" value="ECO:0007669"/>
    <property type="project" value="UniProtKB-EC"/>
</dbReference>
<keyword evidence="19" id="KW-1185">Reference proteome</keyword>
<keyword evidence="5" id="KW-0808">Transferase</keyword>
<evidence type="ECO:0000256" key="2">
    <source>
        <dbReference type="ARBA" id="ARBA00004167"/>
    </source>
</evidence>
<evidence type="ECO:0000313" key="19">
    <source>
        <dbReference type="Proteomes" id="UP000593564"/>
    </source>
</evidence>
<dbReference type="InterPro" id="IPR001841">
    <property type="entry name" value="Znf_RING"/>
</dbReference>
<keyword evidence="9" id="KW-0833">Ubl conjugation pathway</keyword>
<dbReference type="CDD" id="cd16461">
    <property type="entry name" value="RING-H2_EL5-like"/>
    <property type="match status" value="1"/>
</dbReference>
<feature type="compositionally biased region" description="Polar residues" evidence="15">
    <location>
        <begin position="245"/>
        <end position="256"/>
    </location>
</feature>
<protein>
    <recommendedName>
        <fullName evidence="4">RING-type E3 ubiquitin transferase</fullName>
        <ecNumber evidence="4">2.3.2.27</ecNumber>
    </recommendedName>
</protein>
<organism evidence="18 19">
    <name type="scientific">Camellia sinensis</name>
    <name type="common">Tea plant</name>
    <name type="synonym">Thea sinensis</name>
    <dbReference type="NCBI Taxonomy" id="4442"/>
    <lineage>
        <taxon>Eukaryota</taxon>
        <taxon>Viridiplantae</taxon>
        <taxon>Streptophyta</taxon>
        <taxon>Embryophyta</taxon>
        <taxon>Tracheophyta</taxon>
        <taxon>Spermatophyta</taxon>
        <taxon>Magnoliopsida</taxon>
        <taxon>eudicotyledons</taxon>
        <taxon>Gunneridae</taxon>
        <taxon>Pentapetalae</taxon>
        <taxon>asterids</taxon>
        <taxon>Ericales</taxon>
        <taxon>Theaceae</taxon>
        <taxon>Camellia</taxon>
    </lineage>
</organism>
<dbReference type="AlphaFoldDB" id="A0A7J7HDV9"/>
<keyword evidence="7" id="KW-0479">Metal-binding</keyword>
<keyword evidence="11 16" id="KW-1133">Transmembrane helix</keyword>
<dbReference type="FunFam" id="3.30.40.10:FF:000475">
    <property type="entry name" value="RING-H2 finger protein ATL3"/>
    <property type="match status" value="1"/>
</dbReference>
<reference evidence="18 19" key="2">
    <citation type="submission" date="2020-07" db="EMBL/GenBank/DDBJ databases">
        <title>Genome assembly of wild tea tree DASZ reveals pedigree and selection history of tea varieties.</title>
        <authorList>
            <person name="Zhang W."/>
        </authorList>
    </citation>
    <scope>NUCLEOTIDE SEQUENCE [LARGE SCALE GENOMIC DNA]</scope>
    <source>
        <strain evidence="19">cv. G240</strain>
        <tissue evidence="18">Leaf</tissue>
    </source>
</reference>
<dbReference type="PANTHER" id="PTHR46913">
    <property type="entry name" value="RING-H2 FINGER PROTEIN ATL16"/>
    <property type="match status" value="1"/>
</dbReference>
<keyword evidence="8 14" id="KW-0863">Zinc-finger</keyword>
<evidence type="ECO:0000256" key="8">
    <source>
        <dbReference type="ARBA" id="ARBA00022771"/>
    </source>
</evidence>
<evidence type="ECO:0000256" key="4">
    <source>
        <dbReference type="ARBA" id="ARBA00012483"/>
    </source>
</evidence>
<dbReference type="GO" id="GO:0016567">
    <property type="term" value="P:protein ubiquitination"/>
    <property type="evidence" value="ECO:0007669"/>
    <property type="project" value="InterPro"/>
</dbReference>
<feature type="region of interest" description="Disordered" evidence="15">
    <location>
        <begin position="178"/>
        <end position="223"/>
    </location>
</feature>
<accession>A0A7J7HDV9</accession>
<name>A0A7J7HDV9_CAMSI</name>
<reference evidence="19" key="1">
    <citation type="journal article" date="2020" name="Nat. Commun.">
        <title>Genome assembly of wild tea tree DASZ reveals pedigree and selection history of tea varieties.</title>
        <authorList>
            <person name="Zhang W."/>
            <person name="Zhang Y."/>
            <person name="Qiu H."/>
            <person name="Guo Y."/>
            <person name="Wan H."/>
            <person name="Zhang X."/>
            <person name="Scossa F."/>
            <person name="Alseekh S."/>
            <person name="Zhang Q."/>
            <person name="Wang P."/>
            <person name="Xu L."/>
            <person name="Schmidt M.H."/>
            <person name="Jia X."/>
            <person name="Li D."/>
            <person name="Zhu A."/>
            <person name="Guo F."/>
            <person name="Chen W."/>
            <person name="Ni D."/>
            <person name="Usadel B."/>
            <person name="Fernie A.R."/>
            <person name="Wen W."/>
        </authorList>
    </citation>
    <scope>NUCLEOTIDE SEQUENCE [LARGE SCALE GENOMIC DNA]</scope>
    <source>
        <strain evidence="19">cv. G240</strain>
    </source>
</reference>
<dbReference type="Gene3D" id="3.30.40.10">
    <property type="entry name" value="Zinc/RING finger domain, C3HC4 (zinc finger)"/>
    <property type="match status" value="1"/>
</dbReference>
<dbReference type="GO" id="GO:0008270">
    <property type="term" value="F:zinc ion binding"/>
    <property type="evidence" value="ECO:0007669"/>
    <property type="project" value="UniProtKB-KW"/>
</dbReference>
<comment type="subcellular location">
    <subcellularLocation>
        <location evidence="2">Membrane</location>
        <topology evidence="2">Single-pass membrane protein</topology>
    </subcellularLocation>
</comment>
<evidence type="ECO:0000313" key="18">
    <source>
        <dbReference type="EMBL" id="KAF5950929.1"/>
    </source>
</evidence>
<evidence type="ECO:0000256" key="9">
    <source>
        <dbReference type="ARBA" id="ARBA00022786"/>
    </source>
</evidence>
<sequence>MESNNMPPYYPNTGSSITGKIMLSAIIVLFGVVVFMICLHLYARWYLLRSRRQHHVRHHNHRRTQLVFYVEPDTPSATASRGLDAVVLNSLPVFVYSASASAAALECAVCLSEFEENEKGRLLPKCNHSFHINCIDMWFHSHSTCPLCRSPVEPVPENRSRVEPAGFEPGSSSGTCAACQHEGASSSSLGDRRKATVTIDVPRRSELGSELGPSSPASQGFKSPASRLLSLKRILSFNRKGVAVSPSSGIGTSFGSPMSELDIECGGRDESTQHQTRIQTPR</sequence>
<feature type="region of interest" description="Disordered" evidence="15">
    <location>
        <begin position="243"/>
        <end position="282"/>
    </location>
</feature>
<dbReference type="EC" id="2.3.2.27" evidence="4"/>
<evidence type="ECO:0000256" key="13">
    <source>
        <dbReference type="ARBA" id="ARBA00024209"/>
    </source>
</evidence>
<evidence type="ECO:0000256" key="6">
    <source>
        <dbReference type="ARBA" id="ARBA00022692"/>
    </source>
</evidence>
<dbReference type="InterPro" id="IPR044600">
    <property type="entry name" value="ATL1/ATL16-like"/>
</dbReference>
<evidence type="ECO:0000256" key="14">
    <source>
        <dbReference type="PROSITE-ProRule" id="PRU00175"/>
    </source>
</evidence>
<keyword evidence="10" id="KW-0862">Zinc</keyword>
<gene>
    <name evidence="18" type="ORF">HYC85_012922</name>
</gene>
<evidence type="ECO:0000256" key="3">
    <source>
        <dbReference type="ARBA" id="ARBA00004906"/>
    </source>
</evidence>
<evidence type="ECO:0000256" key="10">
    <source>
        <dbReference type="ARBA" id="ARBA00022833"/>
    </source>
</evidence>
<feature type="domain" description="RING-type" evidence="17">
    <location>
        <begin position="107"/>
        <end position="149"/>
    </location>
</feature>
<evidence type="ECO:0000256" key="15">
    <source>
        <dbReference type="SAM" id="MobiDB-lite"/>
    </source>
</evidence>
<dbReference type="PROSITE" id="PS50089">
    <property type="entry name" value="ZF_RING_2"/>
    <property type="match status" value="1"/>
</dbReference>
<evidence type="ECO:0000256" key="12">
    <source>
        <dbReference type="ARBA" id="ARBA00023136"/>
    </source>
</evidence>
<dbReference type="InterPro" id="IPR013083">
    <property type="entry name" value="Znf_RING/FYVE/PHD"/>
</dbReference>
<comment type="catalytic activity">
    <reaction evidence="1">
        <text>S-ubiquitinyl-[E2 ubiquitin-conjugating enzyme]-L-cysteine + [acceptor protein]-L-lysine = [E2 ubiquitin-conjugating enzyme]-L-cysteine + N(6)-ubiquitinyl-[acceptor protein]-L-lysine.</text>
        <dbReference type="EC" id="2.3.2.27"/>
    </reaction>
</comment>
<comment type="similarity">
    <text evidence="13">Belongs to the RING-type zinc finger family. ATL subfamily.</text>
</comment>
<dbReference type="Proteomes" id="UP000593564">
    <property type="component" value="Unassembled WGS sequence"/>
</dbReference>
<feature type="transmembrane region" description="Helical" evidence="16">
    <location>
        <begin position="20"/>
        <end position="43"/>
    </location>
</feature>
<comment type="pathway">
    <text evidence="3">Protein modification; protein ubiquitination.</text>
</comment>
<evidence type="ECO:0000256" key="1">
    <source>
        <dbReference type="ARBA" id="ARBA00000900"/>
    </source>
</evidence>
<dbReference type="SUPFAM" id="SSF57850">
    <property type="entry name" value="RING/U-box"/>
    <property type="match status" value="1"/>
</dbReference>